<protein>
    <submittedName>
        <fullName evidence="1">Uncharacterized protein</fullName>
    </submittedName>
</protein>
<evidence type="ECO:0000313" key="1">
    <source>
        <dbReference type="EMBL" id="KKQ70304.1"/>
    </source>
</evidence>
<name>A0A0G0M9F8_9BACT</name>
<evidence type="ECO:0000313" key="2">
    <source>
        <dbReference type="Proteomes" id="UP000034022"/>
    </source>
</evidence>
<comment type="caution">
    <text evidence="1">The sequence shown here is derived from an EMBL/GenBank/DDBJ whole genome shotgun (WGS) entry which is preliminary data.</text>
</comment>
<proteinExistence type="predicted"/>
<dbReference type="EMBL" id="LBUU01000005">
    <property type="protein sequence ID" value="KKQ70304.1"/>
    <property type="molecule type" value="Genomic_DNA"/>
</dbReference>
<organism evidence="1 2">
    <name type="scientific">Candidatus Falkowbacteria bacterium GW2011_GWE1_38_31</name>
    <dbReference type="NCBI Taxonomy" id="1618638"/>
    <lineage>
        <taxon>Bacteria</taxon>
        <taxon>Candidatus Falkowiibacteriota</taxon>
    </lineage>
</organism>
<gene>
    <name evidence="1" type="ORF">US91_C0005G0009</name>
</gene>
<reference evidence="1 2" key="1">
    <citation type="journal article" date="2015" name="Nature">
        <title>rRNA introns, odd ribosomes, and small enigmatic genomes across a large radiation of phyla.</title>
        <authorList>
            <person name="Brown C.T."/>
            <person name="Hug L.A."/>
            <person name="Thomas B.C."/>
            <person name="Sharon I."/>
            <person name="Castelle C.J."/>
            <person name="Singh A."/>
            <person name="Wilkins M.J."/>
            <person name="Williams K.H."/>
            <person name="Banfield J.F."/>
        </authorList>
    </citation>
    <scope>NUCLEOTIDE SEQUENCE [LARGE SCALE GENOMIC DNA]</scope>
</reference>
<sequence length="487" mass="54642">MLNYLEKFKSLPADLRQRVSSPAVMASLSAIEKKYNVNLATVIMRVMVNDISLVDLPKFFVFENDMDGRQAEKLTEELKRDVFVVVADHLGIAVEKPAPAVSQAGNQLDSWMQSRKDETAVRGSSFFFSAEDEEEVKSLAKKLSDFKVPQSAPAEKQIDFDVVIDKVIKGINISFSSDNLRNRFRNVMTTYLRGIRNRIDTKQALIRDVVSGGLGVSEIYADNILLFTEKTKAEIADAPSVETQNFASPHLAPEQATKTEKPIIDKEKPVDIAAGNARDIDYDYKNMPSLKTVETQNPAPQPIALAEPKEKPMIMPSITLDKKPEPLVSPKKETLAVNINTDQNSAIGFALNMESAKPLAMRPRGESGKIKIEDVKHVPKLVGPLDELKELDLINFRRIGVDPSERVRKIKDKISFLEEESYGQRLAGIKAWRHSPVNTLYLDIGRESISTHQGIDAIINARRDHGVDYLTEEEFEAIMSLNKYLRY</sequence>
<accession>A0A0G0M9F8</accession>
<dbReference type="AlphaFoldDB" id="A0A0G0M9F8"/>
<dbReference type="Proteomes" id="UP000034022">
    <property type="component" value="Unassembled WGS sequence"/>
</dbReference>